<feature type="domain" description="Helicase C-terminal" evidence="18">
    <location>
        <begin position="351"/>
        <end position="496"/>
    </location>
</feature>
<dbReference type="FunFam" id="2.40.30.10:FF:000065">
    <property type="entry name" value="50S ribosomal protein L3, chloroplastic"/>
    <property type="match status" value="1"/>
</dbReference>
<dbReference type="HAMAP" id="MF_01325_B">
    <property type="entry name" value="Ribosomal_uL3_B"/>
    <property type="match status" value="1"/>
</dbReference>
<proteinExistence type="inferred from homology"/>
<evidence type="ECO:0000256" key="5">
    <source>
        <dbReference type="ARBA" id="ARBA00022741"/>
    </source>
</evidence>
<keyword evidence="12 15" id="KW-0687">Ribonucleoprotein</keyword>
<dbReference type="NCBIfam" id="TIGR03625">
    <property type="entry name" value="L3_bact"/>
    <property type="match status" value="1"/>
</dbReference>
<dbReference type="EMBL" id="JACGCM010000511">
    <property type="protein sequence ID" value="KAF6171224.1"/>
    <property type="molecule type" value="Genomic_DNA"/>
</dbReference>
<dbReference type="Pfam" id="PF08152">
    <property type="entry name" value="GUCT"/>
    <property type="match status" value="1"/>
</dbReference>
<dbReference type="GO" id="GO:0003724">
    <property type="term" value="F:RNA helicase activity"/>
    <property type="evidence" value="ECO:0007669"/>
    <property type="project" value="UniProtKB-EC"/>
</dbReference>
<dbReference type="InterPro" id="IPR019926">
    <property type="entry name" value="Ribosomal_uL3_CS"/>
</dbReference>
<dbReference type="InterPro" id="IPR000597">
    <property type="entry name" value="Ribosomal_uL3"/>
</dbReference>
<dbReference type="InterPro" id="IPR014001">
    <property type="entry name" value="Helicase_ATP-bd"/>
</dbReference>
<keyword evidence="7" id="KW-0347">Helicase</keyword>
<dbReference type="GO" id="GO:0005829">
    <property type="term" value="C:cytosol"/>
    <property type="evidence" value="ECO:0007669"/>
    <property type="project" value="TreeGrafter"/>
</dbReference>
<sequence length="996" mass="108336">MTSVLGVSSLFQTPSLEQHSRRTTTTPSSSSSSTSSLSLRVTNKALEASSSSTSSSSLRICSRSNPLFLTSAIATPNSVLSEEAFKGLGSGFFEDEDDEEAHEDNEVDGGDGLAIANLGLPQLLVESLERRGITSLFPIQRAVLLPALEGRDIIARAKTGTGKTLAFGIPIIKSLTADDEERGPSRRSGRLPRFLVLAPTRELAKQVEKEIKESAPYLNTVCVYGGVSYSIQQNALSRGVDVVVGTPGRIIDLINGNTLKLGEVQYLVLDEADQMLAVGFEEDVEVILEKLPPKRQSMLFSATMPTWVKKLARKYLDNPLTIDLVGDQDEKLAEGIKLYAIPTTASSKRTILSDLVTVYAKGGKTIVFTQTKREADEVSMALTNSIASEALHGDISQHQRERTLNGFRQGKFTVLVATDVASRGLDIPNVDLIIHYEMPNDPETFVHRSGRTGRAGKEGNAILMFTSNQRRTIRSLERDVGCHFEFISPPAVEDVLEASAEQVVATLNGVHPDSIQFFIPTAEKMFQEKGTASLAAALAHLSGFSQPPSCRSLVSHEQGWVTLQLNRDPTYSRGFMSARSVTGFLSDVYSAAADEVGKIYMIADEKVQGAVFDLPEEIAKELLNRQIPPGNTLMKITKLPALQDDGPPSDNYGRFSNNRERGYRGGGGGGSRERGGGFNRGSRSWGGGRDSDSEDGFRRGGRSSRSDNNSWSSKSRSGGDDWLISGRRSPSRPSPFRSRERLKPSLHLPSLHSLSSSLPKQPLKRSVRGSLTITMSMEAGIGVMGTKLGMMTYFEPEGKVVPVTVVGFREGNIVTQIKTEATDGYDAVQVGYRRVRDKKLNKPEMGHLTKAGAIPLRHLQEFRLTSVDGFEPNQILVVDELFKEGDLVDVAGTTIGKGFQGGIKRHHFKRGLMTHGSKSHRQLGSIGAGTTPGHVYKGKKMPGRMGGTKTKIRKLRIIKIDNDLRIVMIQGALPGKPGNLLRITPAKIVGKNIPKN</sequence>
<comment type="catalytic activity">
    <reaction evidence="14">
        <text>ATP + H2O = ADP + phosphate + H(+)</text>
        <dbReference type="Rhea" id="RHEA:13065"/>
        <dbReference type="ChEBI" id="CHEBI:15377"/>
        <dbReference type="ChEBI" id="CHEBI:15378"/>
        <dbReference type="ChEBI" id="CHEBI:30616"/>
        <dbReference type="ChEBI" id="CHEBI:43474"/>
        <dbReference type="ChEBI" id="CHEBI:456216"/>
        <dbReference type="EC" id="3.6.4.13"/>
    </reaction>
</comment>
<dbReference type="InterPro" id="IPR012562">
    <property type="entry name" value="GUCT"/>
</dbReference>
<evidence type="ECO:0000313" key="19">
    <source>
        <dbReference type="EMBL" id="KAF6171224.1"/>
    </source>
</evidence>
<dbReference type="SMART" id="SM00490">
    <property type="entry name" value="HELICc"/>
    <property type="match status" value="1"/>
</dbReference>
<dbReference type="Pfam" id="PF00297">
    <property type="entry name" value="Ribosomal_L3"/>
    <property type="match status" value="1"/>
</dbReference>
<dbReference type="SUPFAM" id="SSF52540">
    <property type="entry name" value="P-loop containing nucleoside triphosphate hydrolases"/>
    <property type="match status" value="1"/>
</dbReference>
<evidence type="ECO:0000256" key="1">
    <source>
        <dbReference type="ARBA" id="ARBA00006517"/>
    </source>
</evidence>
<feature type="region of interest" description="Disordered" evidence="16">
    <location>
        <begin position="916"/>
        <end position="947"/>
    </location>
</feature>
<evidence type="ECO:0000259" key="18">
    <source>
        <dbReference type="PROSITE" id="PS51194"/>
    </source>
</evidence>
<dbReference type="FunFam" id="3.30.160.810:FF:000001">
    <property type="entry name" value="50S ribosomal protein L3"/>
    <property type="match status" value="1"/>
</dbReference>
<evidence type="ECO:0000256" key="3">
    <source>
        <dbReference type="ARBA" id="ARBA00012552"/>
    </source>
</evidence>
<gene>
    <name evidence="19" type="ORF">GIB67_001939</name>
</gene>
<comment type="similarity">
    <text evidence="2 15">Belongs to the universal ribosomal protein uL3 family.</text>
</comment>
<evidence type="ECO:0000256" key="7">
    <source>
        <dbReference type="ARBA" id="ARBA00022806"/>
    </source>
</evidence>
<keyword evidence="6" id="KW-0378">Hydrolase</keyword>
<name>A0A7J7NW96_9MAGN</name>
<dbReference type="CDD" id="cd18787">
    <property type="entry name" value="SF2_C_DEAD"/>
    <property type="match status" value="1"/>
</dbReference>
<keyword evidence="5" id="KW-0547">Nucleotide-binding</keyword>
<keyword evidence="10" id="KW-0809">Transit peptide</keyword>
<dbReference type="GO" id="GO:0005840">
    <property type="term" value="C:ribosome"/>
    <property type="evidence" value="ECO:0007669"/>
    <property type="project" value="UniProtKB-KW"/>
</dbReference>
<feature type="compositionally biased region" description="Low complexity" evidence="16">
    <location>
        <begin position="23"/>
        <end position="39"/>
    </location>
</feature>
<dbReference type="CDD" id="cd00268">
    <property type="entry name" value="DEADc"/>
    <property type="match status" value="1"/>
</dbReference>
<dbReference type="GO" id="GO:0006950">
    <property type="term" value="P:response to stress"/>
    <property type="evidence" value="ECO:0007669"/>
    <property type="project" value="UniProtKB-ARBA"/>
</dbReference>
<dbReference type="PROSITE" id="PS51192">
    <property type="entry name" value="HELICASE_ATP_BIND_1"/>
    <property type="match status" value="1"/>
</dbReference>
<comment type="caution">
    <text evidence="19">The sequence shown here is derived from an EMBL/GenBank/DDBJ whole genome shotgun (WGS) entry which is preliminary data.</text>
</comment>
<evidence type="ECO:0000256" key="14">
    <source>
        <dbReference type="ARBA" id="ARBA00047984"/>
    </source>
</evidence>
<keyword evidence="8" id="KW-0067">ATP-binding</keyword>
<dbReference type="InterPro" id="IPR044742">
    <property type="entry name" value="DEAD/DEAH_RhlB"/>
</dbReference>
<feature type="compositionally biased region" description="Low complexity" evidence="16">
    <location>
        <begin position="745"/>
        <end position="761"/>
    </location>
</feature>
<dbReference type="GO" id="GO:0006412">
    <property type="term" value="P:translation"/>
    <property type="evidence" value="ECO:0007669"/>
    <property type="project" value="InterPro"/>
</dbReference>
<dbReference type="OrthoDB" id="4255at2759"/>
<dbReference type="SMART" id="SM00487">
    <property type="entry name" value="DEXDc"/>
    <property type="match status" value="1"/>
</dbReference>
<dbReference type="InterPro" id="IPR027417">
    <property type="entry name" value="P-loop_NTPase"/>
</dbReference>
<evidence type="ECO:0000256" key="4">
    <source>
        <dbReference type="ARBA" id="ARBA00022730"/>
    </source>
</evidence>
<dbReference type="InterPro" id="IPR019927">
    <property type="entry name" value="Ribosomal_uL3_bac/org-type"/>
</dbReference>
<dbReference type="InterPro" id="IPR001650">
    <property type="entry name" value="Helicase_C-like"/>
</dbReference>
<dbReference type="GO" id="GO:1990904">
    <property type="term" value="C:ribonucleoprotein complex"/>
    <property type="evidence" value="ECO:0007669"/>
    <property type="project" value="UniProtKB-KW"/>
</dbReference>
<dbReference type="CDD" id="cd12938">
    <property type="entry name" value="GUCT_Hera"/>
    <property type="match status" value="1"/>
</dbReference>
<evidence type="ECO:0000256" key="13">
    <source>
        <dbReference type="ARBA" id="ARBA00035213"/>
    </source>
</evidence>
<dbReference type="GO" id="GO:0005524">
    <property type="term" value="F:ATP binding"/>
    <property type="evidence" value="ECO:0007669"/>
    <property type="project" value="UniProtKB-KW"/>
</dbReference>
<dbReference type="AlphaFoldDB" id="A0A7J7NW96"/>
<dbReference type="Pfam" id="PF00270">
    <property type="entry name" value="DEAD"/>
    <property type="match status" value="1"/>
</dbReference>
<evidence type="ECO:0000256" key="10">
    <source>
        <dbReference type="ARBA" id="ARBA00022946"/>
    </source>
</evidence>
<feature type="domain" description="Helicase ATP-binding" evidence="17">
    <location>
        <begin position="144"/>
        <end position="322"/>
    </location>
</feature>
<dbReference type="Gene3D" id="2.40.30.10">
    <property type="entry name" value="Translation factors"/>
    <property type="match status" value="1"/>
</dbReference>
<organism evidence="19 20">
    <name type="scientific">Kingdonia uniflora</name>
    <dbReference type="NCBI Taxonomy" id="39325"/>
    <lineage>
        <taxon>Eukaryota</taxon>
        <taxon>Viridiplantae</taxon>
        <taxon>Streptophyta</taxon>
        <taxon>Embryophyta</taxon>
        <taxon>Tracheophyta</taxon>
        <taxon>Spermatophyta</taxon>
        <taxon>Magnoliopsida</taxon>
        <taxon>Ranunculales</taxon>
        <taxon>Circaeasteraceae</taxon>
        <taxon>Kingdonia</taxon>
    </lineage>
</organism>
<keyword evidence="20" id="KW-1185">Reference proteome</keyword>
<dbReference type="PROSITE" id="PS51194">
    <property type="entry name" value="HELICASE_CTER"/>
    <property type="match status" value="1"/>
</dbReference>
<dbReference type="Pfam" id="PF00271">
    <property type="entry name" value="Helicase_C"/>
    <property type="match status" value="1"/>
</dbReference>
<dbReference type="PANTHER" id="PTHR47959:SF1">
    <property type="entry name" value="ATP-DEPENDENT RNA HELICASE DBPA"/>
    <property type="match status" value="1"/>
</dbReference>
<evidence type="ECO:0000259" key="17">
    <source>
        <dbReference type="PROSITE" id="PS51192"/>
    </source>
</evidence>
<evidence type="ECO:0000256" key="16">
    <source>
        <dbReference type="SAM" id="MobiDB-lite"/>
    </source>
</evidence>
<dbReference type="InterPro" id="IPR059027">
    <property type="entry name" value="DD_DDX21-DDX50"/>
</dbReference>
<dbReference type="Proteomes" id="UP000541444">
    <property type="component" value="Unassembled WGS sequence"/>
</dbReference>
<dbReference type="Gene3D" id="3.30.160.810">
    <property type="match status" value="1"/>
</dbReference>
<feature type="compositionally biased region" description="Low complexity" evidence="16">
    <location>
        <begin position="706"/>
        <end position="716"/>
    </location>
</feature>
<dbReference type="FunFam" id="3.40.50.300:FF:000911">
    <property type="entry name" value="Nucleolar RNA helicase II"/>
    <property type="match status" value="1"/>
</dbReference>
<evidence type="ECO:0000256" key="12">
    <source>
        <dbReference type="ARBA" id="ARBA00023274"/>
    </source>
</evidence>
<evidence type="ECO:0000256" key="9">
    <source>
        <dbReference type="ARBA" id="ARBA00022884"/>
    </source>
</evidence>
<feature type="region of interest" description="Disordered" evidence="16">
    <location>
        <begin position="1"/>
        <end position="39"/>
    </location>
</feature>
<dbReference type="Gene3D" id="3.40.50.300">
    <property type="entry name" value="P-loop containing nucleotide triphosphate hydrolases"/>
    <property type="match status" value="2"/>
</dbReference>
<dbReference type="EC" id="3.6.4.13" evidence="3"/>
<protein>
    <recommendedName>
        <fullName evidence="13">Large ribosomal subunit protein uL3c</fullName>
        <ecNumber evidence="3">3.6.4.13</ecNumber>
    </recommendedName>
</protein>
<evidence type="ECO:0000256" key="15">
    <source>
        <dbReference type="RuleBase" id="RU003905"/>
    </source>
</evidence>
<comment type="similarity">
    <text evidence="1">Belongs to the DEAD box helicase family. DDX21/DDX50 subfamily.</text>
</comment>
<evidence type="ECO:0000256" key="2">
    <source>
        <dbReference type="ARBA" id="ARBA00006540"/>
    </source>
</evidence>
<dbReference type="PROSITE" id="PS00474">
    <property type="entry name" value="RIBOSOMAL_L3"/>
    <property type="match status" value="1"/>
</dbReference>
<feature type="region of interest" description="Disordered" evidence="16">
    <location>
        <begin position="640"/>
        <end position="765"/>
    </location>
</feature>
<dbReference type="FunFam" id="3.40.50.300:FF:001060">
    <property type="entry name" value="ATP-dependent RNA helicase RhlE"/>
    <property type="match status" value="1"/>
</dbReference>
<evidence type="ECO:0000256" key="6">
    <source>
        <dbReference type="ARBA" id="ARBA00022801"/>
    </source>
</evidence>
<evidence type="ECO:0000313" key="20">
    <source>
        <dbReference type="Proteomes" id="UP000541444"/>
    </source>
</evidence>
<evidence type="ECO:0000256" key="11">
    <source>
        <dbReference type="ARBA" id="ARBA00022980"/>
    </source>
</evidence>
<dbReference type="GO" id="GO:0016787">
    <property type="term" value="F:hydrolase activity"/>
    <property type="evidence" value="ECO:0007669"/>
    <property type="project" value="UniProtKB-KW"/>
</dbReference>
<feature type="compositionally biased region" description="Gly residues" evidence="16">
    <location>
        <begin position="664"/>
        <end position="688"/>
    </location>
</feature>
<dbReference type="SUPFAM" id="SSF50447">
    <property type="entry name" value="Translation proteins"/>
    <property type="match status" value="1"/>
</dbReference>
<reference evidence="19 20" key="1">
    <citation type="journal article" date="2020" name="IScience">
        <title>Genome Sequencing of the Endangered Kingdonia uniflora (Circaeasteraceae, Ranunculales) Reveals Potential Mechanisms of Evolutionary Specialization.</title>
        <authorList>
            <person name="Sun Y."/>
            <person name="Deng T."/>
            <person name="Zhang A."/>
            <person name="Moore M.J."/>
            <person name="Landis J.B."/>
            <person name="Lin N."/>
            <person name="Zhang H."/>
            <person name="Zhang X."/>
            <person name="Huang J."/>
            <person name="Zhang X."/>
            <person name="Sun H."/>
            <person name="Wang H."/>
        </authorList>
    </citation>
    <scope>NUCLEOTIDE SEQUENCE [LARGE SCALE GENOMIC DNA]</scope>
    <source>
        <strain evidence="19">TB1705</strain>
        <tissue evidence="19">Leaf</tissue>
    </source>
</reference>
<dbReference type="GO" id="GO:0003735">
    <property type="term" value="F:structural constituent of ribosome"/>
    <property type="evidence" value="ECO:0007669"/>
    <property type="project" value="InterPro"/>
</dbReference>
<feature type="compositionally biased region" description="Basic and acidic residues" evidence="16">
    <location>
        <begin position="689"/>
        <end position="698"/>
    </location>
</feature>
<dbReference type="Pfam" id="PF26142">
    <property type="entry name" value="DD_DDX21-DDX50"/>
    <property type="match status" value="1"/>
</dbReference>
<keyword evidence="4" id="KW-0699">rRNA-binding</keyword>
<dbReference type="InterPro" id="IPR011545">
    <property type="entry name" value="DEAD/DEAH_box_helicase_dom"/>
</dbReference>
<dbReference type="GO" id="GO:0019843">
    <property type="term" value="F:rRNA binding"/>
    <property type="evidence" value="ECO:0007669"/>
    <property type="project" value="UniProtKB-KW"/>
</dbReference>
<feature type="compositionally biased region" description="Polar residues" evidence="16">
    <location>
        <begin position="1"/>
        <end position="17"/>
    </location>
</feature>
<dbReference type="InterPro" id="IPR050079">
    <property type="entry name" value="DEAD_box_RNA_helicase"/>
</dbReference>
<accession>A0A7J7NW96</accession>
<evidence type="ECO:0000256" key="8">
    <source>
        <dbReference type="ARBA" id="ARBA00022840"/>
    </source>
</evidence>
<keyword evidence="11 15" id="KW-0689">Ribosomal protein</keyword>
<dbReference type="PANTHER" id="PTHR47959">
    <property type="entry name" value="ATP-DEPENDENT RNA HELICASE RHLE-RELATED"/>
    <property type="match status" value="1"/>
</dbReference>
<dbReference type="InterPro" id="IPR009000">
    <property type="entry name" value="Transl_B-barrel_sf"/>
</dbReference>
<keyword evidence="9" id="KW-0694">RNA-binding</keyword>